<keyword evidence="11 13" id="KW-0547">Nucleotide-binding</keyword>
<dbReference type="SUPFAM" id="SSF53271">
    <property type="entry name" value="PRTase-like"/>
    <property type="match status" value="1"/>
</dbReference>
<sequence>MEPHEDIAKVLFSEEDIRTRVAEMGKELASLYETKQPLVLGVLSGSFVFMADLVRSIQPVPTGLHVDFARARSYAGKSTLSSGEVDVIMGKLPVRGRHVILVEDIVDTGNTTKHLIKGLMESGAETCALVALLNKKCRRVTDVGVSLEGFECPDEFVVGYGLDFNEEYRSLPYVGVLKPQCYQ</sequence>
<dbReference type="GO" id="GO:0032264">
    <property type="term" value="P:IMP salvage"/>
    <property type="evidence" value="ECO:0007669"/>
    <property type="project" value="TreeGrafter"/>
</dbReference>
<evidence type="ECO:0000256" key="8">
    <source>
        <dbReference type="ARBA" id="ARBA00022679"/>
    </source>
</evidence>
<comment type="similarity">
    <text evidence="4 13">Belongs to the purine/pyrimidine phosphoribosyltransferase family.</text>
</comment>
<dbReference type="InterPro" id="IPR029057">
    <property type="entry name" value="PRTase-like"/>
</dbReference>
<evidence type="ECO:0000313" key="15">
    <source>
        <dbReference type="EMBL" id="KAK9863700.1"/>
    </source>
</evidence>
<dbReference type="GO" id="GO:0005829">
    <property type="term" value="C:cytosol"/>
    <property type="evidence" value="ECO:0007669"/>
    <property type="project" value="TreeGrafter"/>
</dbReference>
<dbReference type="Proteomes" id="UP001485043">
    <property type="component" value="Unassembled WGS sequence"/>
</dbReference>
<gene>
    <name evidence="15" type="ORF">WJX84_000103</name>
</gene>
<dbReference type="GO" id="GO:0046100">
    <property type="term" value="P:hypoxanthine metabolic process"/>
    <property type="evidence" value="ECO:0007669"/>
    <property type="project" value="TreeGrafter"/>
</dbReference>
<organism evidence="15 16">
    <name type="scientific">Apatococcus fuscideae</name>
    <dbReference type="NCBI Taxonomy" id="2026836"/>
    <lineage>
        <taxon>Eukaryota</taxon>
        <taxon>Viridiplantae</taxon>
        <taxon>Chlorophyta</taxon>
        <taxon>core chlorophytes</taxon>
        <taxon>Trebouxiophyceae</taxon>
        <taxon>Chlorellales</taxon>
        <taxon>Chlorellaceae</taxon>
        <taxon>Apatococcus</taxon>
    </lineage>
</organism>
<evidence type="ECO:0000259" key="14">
    <source>
        <dbReference type="Pfam" id="PF00156"/>
    </source>
</evidence>
<comment type="catalytic activity">
    <reaction evidence="13">
        <text>IMP + diphosphate = hypoxanthine + 5-phospho-alpha-D-ribose 1-diphosphate</text>
        <dbReference type="Rhea" id="RHEA:17973"/>
        <dbReference type="ChEBI" id="CHEBI:17368"/>
        <dbReference type="ChEBI" id="CHEBI:33019"/>
        <dbReference type="ChEBI" id="CHEBI:58017"/>
        <dbReference type="ChEBI" id="CHEBI:58053"/>
        <dbReference type="EC" id="2.4.2.8"/>
    </reaction>
</comment>
<dbReference type="GO" id="GO:0006178">
    <property type="term" value="P:guanine salvage"/>
    <property type="evidence" value="ECO:0007669"/>
    <property type="project" value="TreeGrafter"/>
</dbReference>
<dbReference type="Pfam" id="PF00156">
    <property type="entry name" value="Pribosyltran"/>
    <property type="match status" value="1"/>
</dbReference>
<comment type="caution">
    <text evidence="15">The sequence shown here is derived from an EMBL/GenBank/DDBJ whole genome shotgun (WGS) entry which is preliminary data.</text>
</comment>
<evidence type="ECO:0000256" key="1">
    <source>
        <dbReference type="ARBA" id="ARBA00001946"/>
    </source>
</evidence>
<keyword evidence="6 13" id="KW-0963">Cytoplasm</keyword>
<dbReference type="GO" id="GO:0000166">
    <property type="term" value="F:nucleotide binding"/>
    <property type="evidence" value="ECO:0007669"/>
    <property type="project" value="UniProtKB-KW"/>
</dbReference>
<feature type="domain" description="Phosphoribosyltransferase" evidence="14">
    <location>
        <begin position="20"/>
        <end position="164"/>
    </location>
</feature>
<evidence type="ECO:0000256" key="4">
    <source>
        <dbReference type="ARBA" id="ARBA00008391"/>
    </source>
</evidence>
<accession>A0AAW1T2Z3</accession>
<evidence type="ECO:0000256" key="3">
    <source>
        <dbReference type="ARBA" id="ARBA00004669"/>
    </source>
</evidence>
<evidence type="ECO:0000256" key="5">
    <source>
        <dbReference type="ARBA" id="ARBA00011895"/>
    </source>
</evidence>
<keyword evidence="12 13" id="KW-0460">Magnesium</keyword>
<evidence type="ECO:0000256" key="7">
    <source>
        <dbReference type="ARBA" id="ARBA00022676"/>
    </source>
</evidence>
<comment type="cofactor">
    <cofactor evidence="1 13">
        <name>Mg(2+)</name>
        <dbReference type="ChEBI" id="CHEBI:18420"/>
    </cofactor>
</comment>
<keyword evidence="7 13" id="KW-0328">Glycosyltransferase</keyword>
<dbReference type="GO" id="GO:0004422">
    <property type="term" value="F:hypoxanthine phosphoribosyltransferase activity"/>
    <property type="evidence" value="ECO:0007669"/>
    <property type="project" value="InterPro"/>
</dbReference>
<dbReference type="InterPro" id="IPR050408">
    <property type="entry name" value="HGPRT"/>
</dbReference>
<evidence type="ECO:0000256" key="11">
    <source>
        <dbReference type="ARBA" id="ARBA00022741"/>
    </source>
</evidence>
<dbReference type="PANTHER" id="PTHR43340">
    <property type="entry name" value="HYPOXANTHINE-GUANINE PHOSPHORIBOSYLTRANSFERASE"/>
    <property type="match status" value="1"/>
</dbReference>
<comment type="subcellular location">
    <subcellularLocation>
        <location evidence="2 13">Cytoplasm</location>
    </subcellularLocation>
</comment>
<dbReference type="CDD" id="cd06223">
    <property type="entry name" value="PRTases_typeI"/>
    <property type="match status" value="1"/>
</dbReference>
<evidence type="ECO:0000256" key="6">
    <source>
        <dbReference type="ARBA" id="ARBA00022490"/>
    </source>
</evidence>
<keyword evidence="16" id="KW-1185">Reference proteome</keyword>
<evidence type="ECO:0000256" key="12">
    <source>
        <dbReference type="ARBA" id="ARBA00022842"/>
    </source>
</evidence>
<keyword evidence="9 13" id="KW-0479">Metal-binding</keyword>
<keyword evidence="8 13" id="KW-0808">Transferase</keyword>
<evidence type="ECO:0000256" key="13">
    <source>
        <dbReference type="RuleBase" id="RU364099"/>
    </source>
</evidence>
<reference evidence="15 16" key="1">
    <citation type="journal article" date="2024" name="Nat. Commun.">
        <title>Phylogenomics reveals the evolutionary origins of lichenization in chlorophyte algae.</title>
        <authorList>
            <person name="Puginier C."/>
            <person name="Libourel C."/>
            <person name="Otte J."/>
            <person name="Skaloud P."/>
            <person name="Haon M."/>
            <person name="Grisel S."/>
            <person name="Petersen M."/>
            <person name="Berrin J.G."/>
            <person name="Delaux P.M."/>
            <person name="Dal Grande F."/>
            <person name="Keller J."/>
        </authorList>
    </citation>
    <scope>NUCLEOTIDE SEQUENCE [LARGE SCALE GENOMIC DNA]</scope>
    <source>
        <strain evidence="15 16">SAG 2523</strain>
    </source>
</reference>
<protein>
    <recommendedName>
        <fullName evidence="5 13">Hypoxanthine phosphoribosyltransferase</fullName>
        <ecNumber evidence="5 13">2.4.2.8</ecNumber>
    </recommendedName>
</protein>
<evidence type="ECO:0000256" key="2">
    <source>
        <dbReference type="ARBA" id="ARBA00004496"/>
    </source>
</evidence>
<name>A0AAW1T2Z3_9CHLO</name>
<dbReference type="InterPro" id="IPR005904">
    <property type="entry name" value="Hxn_phspho_trans"/>
</dbReference>
<evidence type="ECO:0000256" key="9">
    <source>
        <dbReference type="ARBA" id="ARBA00022723"/>
    </source>
</evidence>
<dbReference type="PANTHER" id="PTHR43340:SF1">
    <property type="entry name" value="HYPOXANTHINE PHOSPHORIBOSYLTRANSFERASE"/>
    <property type="match status" value="1"/>
</dbReference>
<dbReference type="EC" id="2.4.2.8" evidence="5 13"/>
<dbReference type="GO" id="GO:0000287">
    <property type="term" value="F:magnesium ion binding"/>
    <property type="evidence" value="ECO:0007669"/>
    <property type="project" value="TreeGrafter"/>
</dbReference>
<dbReference type="EMBL" id="JALJOV010000439">
    <property type="protein sequence ID" value="KAK9863700.1"/>
    <property type="molecule type" value="Genomic_DNA"/>
</dbReference>
<evidence type="ECO:0000256" key="10">
    <source>
        <dbReference type="ARBA" id="ARBA00022726"/>
    </source>
</evidence>
<dbReference type="NCBIfam" id="TIGR01203">
    <property type="entry name" value="HGPRTase"/>
    <property type="match status" value="1"/>
</dbReference>
<evidence type="ECO:0000313" key="16">
    <source>
        <dbReference type="Proteomes" id="UP001485043"/>
    </source>
</evidence>
<dbReference type="InterPro" id="IPR000836">
    <property type="entry name" value="PRTase_dom"/>
</dbReference>
<keyword evidence="10 13" id="KW-0660">Purine salvage</keyword>
<comment type="pathway">
    <text evidence="3 13">Purine metabolism; IMP biosynthesis via salvage pathway; IMP from hypoxanthine: step 1/1.</text>
</comment>
<proteinExistence type="inferred from homology"/>
<dbReference type="AlphaFoldDB" id="A0AAW1T2Z3"/>
<dbReference type="GO" id="GO:0032263">
    <property type="term" value="P:GMP salvage"/>
    <property type="evidence" value="ECO:0007669"/>
    <property type="project" value="TreeGrafter"/>
</dbReference>
<dbReference type="GO" id="GO:0006166">
    <property type="term" value="P:purine ribonucleoside salvage"/>
    <property type="evidence" value="ECO:0007669"/>
    <property type="project" value="UniProtKB-KW"/>
</dbReference>
<dbReference type="Gene3D" id="3.40.50.2020">
    <property type="match status" value="1"/>
</dbReference>